<proteinExistence type="inferred from homology"/>
<name>A0A5N5ZYE1_9ACTN</name>
<comment type="similarity">
    <text evidence="1">Belongs to the LytR/CpsA/Psr (LCP) family.</text>
</comment>
<protein>
    <submittedName>
        <fullName evidence="4">LytR family transcriptional regulator</fullName>
    </submittedName>
</protein>
<evidence type="ECO:0000256" key="1">
    <source>
        <dbReference type="ARBA" id="ARBA00006068"/>
    </source>
</evidence>
<comment type="caution">
    <text evidence="4">The sequence shown here is derived from an EMBL/GenBank/DDBJ whole genome shotgun (WGS) entry which is preliminary data.</text>
</comment>
<dbReference type="PANTHER" id="PTHR33392:SF6">
    <property type="entry name" value="POLYISOPRENYL-TEICHOIC ACID--PEPTIDOGLYCAN TEICHOIC ACID TRANSFERASE TAGU"/>
    <property type="match status" value="1"/>
</dbReference>
<sequence length="413" mass="44193">MITDTAGVGKLVTGSRYRERGTPVRAASKPKIVSAYRGGAVFRHSGSVHPMPARRRRWGIRIASTLSALVLTASGVGHTVVAQVADGVSRVDAFGGLRDRPDAGSGLNILLIGTDSRDGLSEEERARYHVGGASCRCADAILLLHVSEDRERVSMVSLPRDSFTTLPEHTLPGTTERHEPHDDKLNSALSHGGPQLMVRAVEDLTRVRIDHYLEVSFVSFMRAVDQLGGVEVCTTEPLRDAYAGLDLPAGTSTLDGPGALAYVRARHLDGASDFGRMQRQQRFLAAFVDRAVSGGVLLNPGKVAAMADTLLDSVRADEGLGTEQLLELAGLMRHFTTSSAEFASVPVADREREMPGLGSTVVWNEEEAARLFTALRDDHPLPRPEPGDSSAEQPHATPAGGEHGTTTADQITC</sequence>
<dbReference type="PANTHER" id="PTHR33392">
    <property type="entry name" value="POLYISOPRENYL-TEICHOIC ACID--PEPTIDOGLYCAN TEICHOIC ACID TRANSFERASE TAGU"/>
    <property type="match status" value="1"/>
</dbReference>
<evidence type="ECO:0000259" key="3">
    <source>
        <dbReference type="Pfam" id="PF03816"/>
    </source>
</evidence>
<dbReference type="OrthoDB" id="9782542at2"/>
<dbReference type="InterPro" id="IPR004474">
    <property type="entry name" value="LytR_CpsA_psr"/>
</dbReference>
<accession>A0A5N5ZYE1</accession>
<reference evidence="4" key="1">
    <citation type="submission" date="2019-10" db="EMBL/GenBank/DDBJ databases">
        <title>Nonomuraea sp. nov., isolated from Phyllanthus amarus.</title>
        <authorList>
            <person name="Klykleung N."/>
            <person name="Tanasupawat S."/>
        </authorList>
    </citation>
    <scope>NUCLEOTIDE SEQUENCE [LARGE SCALE GENOMIC DNA]</scope>
    <source>
        <strain evidence="4">3MP-10</strain>
    </source>
</reference>
<feature type="compositionally biased region" description="Basic and acidic residues" evidence="2">
    <location>
        <begin position="376"/>
        <end position="386"/>
    </location>
</feature>
<gene>
    <name evidence="4" type="ORF">FH607_027430</name>
</gene>
<organism evidence="4 5">
    <name type="scientific">Streptomyces mimosae</name>
    <dbReference type="NCBI Taxonomy" id="2586635"/>
    <lineage>
        <taxon>Bacteria</taxon>
        <taxon>Bacillati</taxon>
        <taxon>Actinomycetota</taxon>
        <taxon>Actinomycetes</taxon>
        <taxon>Kitasatosporales</taxon>
        <taxon>Streptomycetaceae</taxon>
        <taxon>Streptomyces</taxon>
    </lineage>
</organism>
<evidence type="ECO:0000313" key="4">
    <source>
        <dbReference type="EMBL" id="KAB8160128.1"/>
    </source>
</evidence>
<feature type="domain" description="Cell envelope-related transcriptional attenuator" evidence="3">
    <location>
        <begin position="138"/>
        <end position="291"/>
    </location>
</feature>
<dbReference type="Pfam" id="PF03816">
    <property type="entry name" value="LytR_cpsA_psr"/>
    <property type="match status" value="1"/>
</dbReference>
<feature type="region of interest" description="Disordered" evidence="2">
    <location>
        <begin position="376"/>
        <end position="413"/>
    </location>
</feature>
<dbReference type="NCBIfam" id="TIGR00350">
    <property type="entry name" value="lytR_cpsA_psr"/>
    <property type="match status" value="1"/>
</dbReference>
<keyword evidence="5" id="KW-1185">Reference proteome</keyword>
<dbReference type="InterPro" id="IPR050922">
    <property type="entry name" value="LytR/CpsA/Psr_CW_biosynth"/>
</dbReference>
<dbReference type="EMBL" id="VDLY02000023">
    <property type="protein sequence ID" value="KAB8160128.1"/>
    <property type="molecule type" value="Genomic_DNA"/>
</dbReference>
<dbReference type="Gene3D" id="3.40.630.190">
    <property type="entry name" value="LCP protein"/>
    <property type="match status" value="1"/>
</dbReference>
<dbReference type="Proteomes" id="UP000314251">
    <property type="component" value="Unassembled WGS sequence"/>
</dbReference>
<feature type="compositionally biased region" description="Polar residues" evidence="2">
    <location>
        <begin position="404"/>
        <end position="413"/>
    </location>
</feature>
<dbReference type="AlphaFoldDB" id="A0A5N5ZYE1"/>
<evidence type="ECO:0000256" key="2">
    <source>
        <dbReference type="SAM" id="MobiDB-lite"/>
    </source>
</evidence>
<evidence type="ECO:0000313" key="5">
    <source>
        <dbReference type="Proteomes" id="UP000314251"/>
    </source>
</evidence>